<dbReference type="Pfam" id="PF02803">
    <property type="entry name" value="Thiolase_C"/>
    <property type="match status" value="1"/>
</dbReference>
<dbReference type="GO" id="GO:0016747">
    <property type="term" value="F:acyltransferase activity, transferring groups other than amino-acyl groups"/>
    <property type="evidence" value="ECO:0007669"/>
    <property type="project" value="InterPro"/>
</dbReference>
<dbReference type="InterPro" id="IPR020613">
    <property type="entry name" value="Thiolase_CS"/>
</dbReference>
<name>A0A6J7L900_9ZZZZ</name>
<dbReference type="EMBL" id="CAFBNR010000043">
    <property type="protein sequence ID" value="CAB4964696.1"/>
    <property type="molecule type" value="Genomic_DNA"/>
</dbReference>
<sequence length="59" mass="6074">MSKVNVNGGAIALGHPLGASGARLMTTLLNELERTGGRYGLQTMCEGGGMANATIIERL</sequence>
<evidence type="ECO:0000313" key="2">
    <source>
        <dbReference type="EMBL" id="CAB4964696.1"/>
    </source>
</evidence>
<dbReference type="PANTHER" id="PTHR43365">
    <property type="entry name" value="BLR7806 PROTEIN"/>
    <property type="match status" value="1"/>
</dbReference>
<organism evidence="2">
    <name type="scientific">freshwater metagenome</name>
    <dbReference type="NCBI Taxonomy" id="449393"/>
    <lineage>
        <taxon>unclassified sequences</taxon>
        <taxon>metagenomes</taxon>
        <taxon>ecological metagenomes</taxon>
    </lineage>
</organism>
<proteinExistence type="predicted"/>
<protein>
    <submittedName>
        <fullName evidence="2">Unannotated protein</fullName>
    </submittedName>
</protein>
<dbReference type="PROSITE" id="PS00737">
    <property type="entry name" value="THIOLASE_2"/>
    <property type="match status" value="1"/>
</dbReference>
<evidence type="ECO:0000259" key="1">
    <source>
        <dbReference type="Pfam" id="PF02803"/>
    </source>
</evidence>
<dbReference type="Gene3D" id="3.40.47.10">
    <property type="match status" value="1"/>
</dbReference>
<gene>
    <name evidence="2" type="ORF">UFOPK3879_00945</name>
</gene>
<dbReference type="PANTHER" id="PTHR43365:SF1">
    <property type="entry name" value="ACETYL-COA C-ACYLTRANSFERASE"/>
    <property type="match status" value="1"/>
</dbReference>
<feature type="domain" description="Thiolase C-terminal" evidence="1">
    <location>
        <begin position="2"/>
        <end position="58"/>
    </location>
</feature>
<dbReference type="InterPro" id="IPR016039">
    <property type="entry name" value="Thiolase-like"/>
</dbReference>
<dbReference type="SUPFAM" id="SSF53901">
    <property type="entry name" value="Thiolase-like"/>
    <property type="match status" value="1"/>
</dbReference>
<accession>A0A6J7L900</accession>
<dbReference type="AlphaFoldDB" id="A0A6J7L900"/>
<dbReference type="InterPro" id="IPR020617">
    <property type="entry name" value="Thiolase_C"/>
</dbReference>
<reference evidence="2" key="1">
    <citation type="submission" date="2020-05" db="EMBL/GenBank/DDBJ databases">
        <authorList>
            <person name="Chiriac C."/>
            <person name="Salcher M."/>
            <person name="Ghai R."/>
            <person name="Kavagutti S V."/>
        </authorList>
    </citation>
    <scope>NUCLEOTIDE SEQUENCE</scope>
</reference>